<sequence length="66" mass="7513">MFRVLILLVAFFLYAFAVPVLHVVDHEGHGHVRVKRFLFPSFGGSYYDCDPYYYGGYGSGYGGYYG</sequence>
<keyword evidence="1" id="KW-0732">Signal</keyword>
<feature type="signal peptide" evidence="1">
    <location>
        <begin position="1"/>
        <end position="17"/>
    </location>
</feature>
<evidence type="ECO:0000256" key="1">
    <source>
        <dbReference type="SAM" id="SignalP"/>
    </source>
</evidence>
<evidence type="ECO:0000313" key="2">
    <source>
        <dbReference type="EMBL" id="EYC08558.1"/>
    </source>
</evidence>
<organism evidence="2 3">
    <name type="scientific">Ancylostoma ceylanicum</name>
    <dbReference type="NCBI Taxonomy" id="53326"/>
    <lineage>
        <taxon>Eukaryota</taxon>
        <taxon>Metazoa</taxon>
        <taxon>Ecdysozoa</taxon>
        <taxon>Nematoda</taxon>
        <taxon>Chromadorea</taxon>
        <taxon>Rhabditida</taxon>
        <taxon>Rhabditina</taxon>
        <taxon>Rhabditomorpha</taxon>
        <taxon>Strongyloidea</taxon>
        <taxon>Ancylostomatidae</taxon>
        <taxon>Ancylostomatinae</taxon>
        <taxon>Ancylostoma</taxon>
    </lineage>
</organism>
<dbReference type="EMBL" id="JARK01001401">
    <property type="protein sequence ID" value="EYC08558.1"/>
    <property type="molecule type" value="Genomic_DNA"/>
</dbReference>
<dbReference type="Proteomes" id="UP000024635">
    <property type="component" value="Unassembled WGS sequence"/>
</dbReference>
<dbReference type="AlphaFoldDB" id="A0A016U1W1"/>
<comment type="caution">
    <text evidence="2">The sequence shown here is derived from an EMBL/GenBank/DDBJ whole genome shotgun (WGS) entry which is preliminary data.</text>
</comment>
<reference evidence="3" key="1">
    <citation type="journal article" date="2015" name="Nat. Genet.">
        <title>The genome and transcriptome of the zoonotic hookworm Ancylostoma ceylanicum identify infection-specific gene families.</title>
        <authorList>
            <person name="Schwarz E.M."/>
            <person name="Hu Y."/>
            <person name="Antoshechkin I."/>
            <person name="Miller M.M."/>
            <person name="Sternberg P.W."/>
            <person name="Aroian R.V."/>
        </authorList>
    </citation>
    <scope>NUCLEOTIDE SEQUENCE</scope>
    <source>
        <strain evidence="3">HY135</strain>
    </source>
</reference>
<accession>A0A016U1W1</accession>
<proteinExistence type="predicted"/>
<name>A0A016U1W1_9BILA</name>
<feature type="chain" id="PRO_5001487766" evidence="1">
    <location>
        <begin position="18"/>
        <end position="66"/>
    </location>
</feature>
<evidence type="ECO:0000313" key="3">
    <source>
        <dbReference type="Proteomes" id="UP000024635"/>
    </source>
</evidence>
<protein>
    <submittedName>
        <fullName evidence="2">Uncharacterized protein</fullName>
    </submittedName>
</protein>
<gene>
    <name evidence="2" type="primary">Acey_s0065.g3613</name>
    <name evidence="2" type="ORF">Y032_0065g3613</name>
</gene>
<keyword evidence="3" id="KW-1185">Reference proteome</keyword>